<dbReference type="EMBL" id="HG994590">
    <property type="protein sequence ID" value="CAF2807221.1"/>
    <property type="molecule type" value="Genomic_DNA"/>
</dbReference>
<evidence type="ECO:0000256" key="3">
    <source>
        <dbReference type="ARBA" id="ARBA00018596"/>
    </source>
</evidence>
<dbReference type="GO" id="GO:0005658">
    <property type="term" value="C:alpha DNA polymerase:primase complex"/>
    <property type="evidence" value="ECO:0007669"/>
    <property type="project" value="TreeGrafter"/>
</dbReference>
<dbReference type="InterPro" id="IPR004951">
    <property type="entry name" value="DUF268_CAE_spp"/>
</dbReference>
<comment type="subcellular location">
    <subcellularLocation>
        <location evidence="1">Nucleus</location>
    </subcellularLocation>
</comment>
<dbReference type="InterPro" id="IPR043034">
    <property type="entry name" value="DNA_pol_alpha_B_N_sf"/>
</dbReference>
<evidence type="ECO:0000256" key="4">
    <source>
        <dbReference type="ARBA" id="ARBA00022705"/>
    </source>
</evidence>
<dbReference type="Gene3D" id="3.60.21.60">
    <property type="match status" value="2"/>
</dbReference>
<protein>
    <recommendedName>
        <fullName evidence="3">DNA polymerase alpha subunit B</fullName>
    </recommendedName>
</protein>
<name>A0A7R8CJ32_LEPSM</name>
<organism evidence="9 10">
    <name type="scientific">Lepeophtheirus salmonis</name>
    <name type="common">Salmon louse</name>
    <name type="synonym">Caligus salmonis</name>
    <dbReference type="NCBI Taxonomy" id="72036"/>
    <lineage>
        <taxon>Eukaryota</taxon>
        <taxon>Metazoa</taxon>
        <taxon>Ecdysozoa</taxon>
        <taxon>Arthropoda</taxon>
        <taxon>Crustacea</taxon>
        <taxon>Multicrustacea</taxon>
        <taxon>Hexanauplia</taxon>
        <taxon>Copepoda</taxon>
        <taxon>Siphonostomatoida</taxon>
        <taxon>Caligidae</taxon>
        <taxon>Lepeophtheirus</taxon>
    </lineage>
</organism>
<dbReference type="InterPro" id="IPR054300">
    <property type="entry name" value="OB_DPOA2"/>
</dbReference>
<reference evidence="9" key="1">
    <citation type="submission" date="2021-02" db="EMBL/GenBank/DDBJ databases">
        <authorList>
            <person name="Bekaert M."/>
        </authorList>
    </citation>
    <scope>NUCLEOTIDE SEQUENCE</scope>
    <source>
        <strain evidence="9">IoA-00</strain>
    </source>
</reference>
<dbReference type="Pfam" id="PF22062">
    <property type="entry name" value="OB_DPOA2"/>
    <property type="match status" value="1"/>
</dbReference>
<keyword evidence="4" id="KW-0235">DNA replication</keyword>
<evidence type="ECO:0000256" key="2">
    <source>
        <dbReference type="ARBA" id="ARBA00007299"/>
    </source>
</evidence>
<dbReference type="InterPro" id="IPR013627">
    <property type="entry name" value="Pol_alpha_B_N"/>
</dbReference>
<evidence type="ECO:0000259" key="6">
    <source>
        <dbReference type="Pfam" id="PF04042"/>
    </source>
</evidence>
<dbReference type="PANTHER" id="PTHR23061:SF12">
    <property type="entry name" value="DNA POLYMERASE ALPHA SUBUNIT B"/>
    <property type="match status" value="1"/>
</dbReference>
<dbReference type="Gene3D" id="1.10.8.530">
    <property type="entry name" value="DNA polymerase alpha-primase, subunit B, N-terminal domain"/>
    <property type="match status" value="1"/>
</dbReference>
<sequence>MKADPTILKEQFEELGYDVSNPQVVDGLLALCDIYNLSEDRLSCLYLTYSSDTPDSVEEIQSFETQILVPLKSQSQSKKSKHIHDANSIKKLQAKVAQHQQLLQGEDSDNLIALRYGQSAKDEVLSTAMEETTDKMAPPQVLSPFIQRINSGECLTKFGFSMKGEFKGFSHDIGPPEILNPLSAPYSHMFERLRETAGILDEILCRQADILLDKYGEDLEGGLDGDLSVVNTEPFSAFGRVCCEEAEGKLNSRSIMLQGSMDSSGGRSVPVDINQLKEYSLFPGQIIGIKVMGAPEANKKGLKKNRRELSLLISSGPYTTKDDLNFAPLKELFKQIRSSKPEVVIFCGPFLDERHPLVSSSNFGDGEEDQSYDIIFSLRIIKPLSDILNECTNTRVIMIPSNRDIHHLPIYPTPPFDSTLPNDRIHMLSDPCLFSLEGIVFGVTSTDILFHLTKSEISNPRVNQDRLRRLARHLLQQRSFYPLYPPNMEMCIDSEKCEIYAKIDVKPDVLILPSDLMHFIKDVDGTLVLNPSRLSKGSGGGLYSRMKISNNENENLLKNISANIFEDKALLNLLVFPTTQVCDDHQGKSSKKICDTGDSKSTKDHEHFLTRTKKINCRALFEESSIERMSEFSYPPQKIPKYLLKDFLYGERVELRDFYLDYDINGKNHALDWNIPLWELYSKLYDENKLPGAYGFETTNEIKRFLQPDIADIRGHHVLIIGSQSPWLEILVLKAGAKHVTTMDYVQINNKNPNVSTITPNSLKEKFLSENITFFDSVISHSSLEHSGLGRYSDALNPWGDLITMAKAWCVVKPLGLALIGVPAGIDRIEFNAHRIYGPLMFSHLFTNWKLKYSELNYSKFNENACSYCYQPVQLFEKMTME</sequence>
<dbReference type="Pfam" id="PF03269">
    <property type="entry name" value="DUF268"/>
    <property type="match status" value="1"/>
</dbReference>
<dbReference type="OrthoDB" id="336885at2759"/>
<dbReference type="InterPro" id="IPR016722">
    <property type="entry name" value="DNA_pol_alpha_bsu"/>
</dbReference>
<feature type="domain" description="DNA polymerase alpha subunit B N-terminal" evidence="7">
    <location>
        <begin position="8"/>
        <end position="67"/>
    </location>
</feature>
<comment type="similarity">
    <text evidence="2">Belongs to the DNA polymerase alpha subunit B family.</text>
</comment>
<evidence type="ECO:0000256" key="1">
    <source>
        <dbReference type="ARBA" id="ARBA00004123"/>
    </source>
</evidence>
<gene>
    <name evidence="9" type="ORF">LSAA_3080</name>
</gene>
<dbReference type="InterPro" id="IPR007185">
    <property type="entry name" value="DNA_pol_a/d/e_bsu"/>
</dbReference>
<dbReference type="GO" id="GO:0003677">
    <property type="term" value="F:DNA binding"/>
    <property type="evidence" value="ECO:0007669"/>
    <property type="project" value="InterPro"/>
</dbReference>
<accession>A0A7R8CJ32</accession>
<evidence type="ECO:0000259" key="8">
    <source>
        <dbReference type="Pfam" id="PF22062"/>
    </source>
</evidence>
<feature type="domain" description="DNA polymerase alpha subunit B OB" evidence="8">
    <location>
        <begin position="226"/>
        <end position="291"/>
    </location>
</feature>
<evidence type="ECO:0000259" key="7">
    <source>
        <dbReference type="Pfam" id="PF08418"/>
    </source>
</evidence>
<evidence type="ECO:0000256" key="5">
    <source>
        <dbReference type="ARBA" id="ARBA00023242"/>
    </source>
</evidence>
<dbReference type="Proteomes" id="UP000675881">
    <property type="component" value="Chromosome 11"/>
</dbReference>
<dbReference type="Pfam" id="PF04042">
    <property type="entry name" value="DNA_pol_E_B"/>
    <property type="match status" value="1"/>
</dbReference>
<evidence type="ECO:0000313" key="10">
    <source>
        <dbReference type="Proteomes" id="UP000675881"/>
    </source>
</evidence>
<dbReference type="Pfam" id="PF08418">
    <property type="entry name" value="Pol_alpha_B_N"/>
    <property type="match status" value="1"/>
</dbReference>
<feature type="domain" description="DNA polymerase alpha/delta/epsilon subunit B" evidence="6">
    <location>
        <begin position="312"/>
        <end position="521"/>
    </location>
</feature>
<dbReference type="PANTHER" id="PTHR23061">
    <property type="entry name" value="DNA POLYMERASE 2 ALPHA 70 KDA SUBUNIT"/>
    <property type="match status" value="1"/>
</dbReference>
<dbReference type="AlphaFoldDB" id="A0A7R8CJ32"/>
<proteinExistence type="inferred from homology"/>
<keyword evidence="10" id="KW-1185">Reference proteome</keyword>
<keyword evidence="5" id="KW-0539">Nucleus</keyword>
<evidence type="ECO:0000313" key="9">
    <source>
        <dbReference type="EMBL" id="CAF2807221.1"/>
    </source>
</evidence>
<dbReference type="GO" id="GO:0006270">
    <property type="term" value="P:DNA replication initiation"/>
    <property type="evidence" value="ECO:0007669"/>
    <property type="project" value="TreeGrafter"/>
</dbReference>